<comment type="caution">
    <text evidence="1">The sequence shown here is derived from an EMBL/GenBank/DDBJ whole genome shotgun (WGS) entry which is preliminary data.</text>
</comment>
<keyword evidence="2" id="KW-1185">Reference proteome</keyword>
<evidence type="ECO:0000313" key="2">
    <source>
        <dbReference type="Proteomes" id="UP001595191"/>
    </source>
</evidence>
<accession>A0ACC7LKA8</accession>
<reference evidence="1" key="1">
    <citation type="submission" date="2024-09" db="EMBL/GenBank/DDBJ databases">
        <authorList>
            <person name="Liu J."/>
        </authorList>
    </citation>
    <scope>NUCLEOTIDE SEQUENCE</scope>
    <source>
        <strain evidence="1">NBU2967</strain>
    </source>
</reference>
<proteinExistence type="predicted"/>
<name>A0ACC7LKA8_9FLAO</name>
<organism evidence="1 2">
    <name type="scientific">Meishania litoralis</name>
    <dbReference type="NCBI Taxonomy" id="3434685"/>
    <lineage>
        <taxon>Bacteria</taxon>
        <taxon>Pseudomonadati</taxon>
        <taxon>Bacteroidota</taxon>
        <taxon>Flavobacteriia</taxon>
        <taxon>Flavobacteriales</taxon>
        <taxon>Flavobacteriaceae</taxon>
        <taxon>Meishania</taxon>
    </lineage>
</organism>
<dbReference type="Proteomes" id="UP001595191">
    <property type="component" value="Unassembled WGS sequence"/>
</dbReference>
<evidence type="ECO:0000313" key="1">
    <source>
        <dbReference type="EMBL" id="MFH6603699.1"/>
    </source>
</evidence>
<dbReference type="EMBL" id="JBHFPV010000002">
    <property type="protein sequence ID" value="MFH6603699.1"/>
    <property type="molecule type" value="Genomic_DNA"/>
</dbReference>
<sequence>MPNKKYTIKDIAELAGVSKGTVDRVLHKRGKVSEKALNKVEQVIKEIDFQPNPIARNLKNNKLYKICVLMPDPKYDPYWVSANQGIIDASNEFKPFGISVEKCLYHLYDGSSFAKASQKAMDFCPDAILIVPLFQEELRQVLNVCRQRNIMVTLFDNYLEEFTGEIFIGQDLTQSGRVAASLLHKVVGKNDEIAVVHVDLEPHMELKEKGFVDYFNENSNDIAIITKSFSTKDTLHFKHSADNFFQEHPMIKALFITNSKAYEILEVLPEMKKMIIVGYDLLQKNIDYLKKGKIDFLIHQKPKRQAYLGIAYLAEHFLFQKRIPKKELLPIDIITSENVDYYIIETSKTS</sequence>
<protein>
    <submittedName>
        <fullName evidence="1">Substrate-binding domain-containing protein</fullName>
    </submittedName>
</protein>
<gene>
    <name evidence="1" type="ORF">ACEZ3G_09445</name>
</gene>